<feature type="signal peptide" evidence="1">
    <location>
        <begin position="1"/>
        <end position="25"/>
    </location>
</feature>
<keyword evidence="1" id="KW-0732">Signal</keyword>
<sequence>MKMCCRLVAASSSSVILLWILLSQGNDVQATARPLTDPKRLEQSAAEYITVTGCNNDCDIACCYCDIRKRPPLCVQCCKEWH</sequence>
<dbReference type="Proteomes" id="UP000249390">
    <property type="component" value="Unassembled WGS sequence"/>
</dbReference>
<feature type="chain" id="PRO_5016413213" description="Embryo surrounding factor 1 brassicaceae domain-containing protein" evidence="1">
    <location>
        <begin position="26"/>
        <end position="82"/>
    </location>
</feature>
<gene>
    <name evidence="2" type="ORF">DM860_005187</name>
</gene>
<evidence type="ECO:0000313" key="3">
    <source>
        <dbReference type="Proteomes" id="UP000249390"/>
    </source>
</evidence>
<reference evidence="2 3" key="1">
    <citation type="submission" date="2018-06" db="EMBL/GenBank/DDBJ databases">
        <title>The Genome of Cuscuta australis (Dodder) Provides Insight into the Evolution of Plant Parasitism.</title>
        <authorList>
            <person name="Liu H."/>
        </authorList>
    </citation>
    <scope>NUCLEOTIDE SEQUENCE [LARGE SCALE GENOMIC DNA]</scope>
    <source>
        <strain evidence="3">cv. Yunnan</strain>
        <tissue evidence="2">Vines</tissue>
    </source>
</reference>
<keyword evidence="3" id="KW-1185">Reference proteome</keyword>
<dbReference type="AlphaFoldDB" id="A0A328DQG0"/>
<organism evidence="2 3">
    <name type="scientific">Cuscuta australis</name>
    <dbReference type="NCBI Taxonomy" id="267555"/>
    <lineage>
        <taxon>Eukaryota</taxon>
        <taxon>Viridiplantae</taxon>
        <taxon>Streptophyta</taxon>
        <taxon>Embryophyta</taxon>
        <taxon>Tracheophyta</taxon>
        <taxon>Spermatophyta</taxon>
        <taxon>Magnoliopsida</taxon>
        <taxon>eudicotyledons</taxon>
        <taxon>Gunneridae</taxon>
        <taxon>Pentapetalae</taxon>
        <taxon>asterids</taxon>
        <taxon>lamiids</taxon>
        <taxon>Solanales</taxon>
        <taxon>Convolvulaceae</taxon>
        <taxon>Cuscuteae</taxon>
        <taxon>Cuscuta</taxon>
        <taxon>Cuscuta subgen. Grammica</taxon>
        <taxon>Cuscuta sect. Cleistogrammica</taxon>
    </lineage>
</organism>
<proteinExistence type="predicted"/>
<evidence type="ECO:0000256" key="1">
    <source>
        <dbReference type="SAM" id="SignalP"/>
    </source>
</evidence>
<evidence type="ECO:0000313" key="2">
    <source>
        <dbReference type="EMBL" id="RAL46908.1"/>
    </source>
</evidence>
<name>A0A328DQG0_9ASTE</name>
<comment type="caution">
    <text evidence="2">The sequence shown here is derived from an EMBL/GenBank/DDBJ whole genome shotgun (WGS) entry which is preliminary data.</text>
</comment>
<evidence type="ECO:0008006" key="4">
    <source>
        <dbReference type="Google" id="ProtNLM"/>
    </source>
</evidence>
<protein>
    <recommendedName>
        <fullName evidence="4">Embryo surrounding factor 1 brassicaceae domain-containing protein</fullName>
    </recommendedName>
</protein>
<dbReference type="EMBL" id="NQVE01000122">
    <property type="protein sequence ID" value="RAL46908.1"/>
    <property type="molecule type" value="Genomic_DNA"/>
</dbReference>
<accession>A0A328DQG0</accession>